<comment type="caution">
    <text evidence="1">The sequence shown here is derived from an EMBL/GenBank/DDBJ whole genome shotgun (WGS) entry which is preliminary data.</text>
</comment>
<proteinExistence type="predicted"/>
<organism evidence="1 2">
    <name type="scientific">Hygrophoropsis aurantiaca</name>
    <dbReference type="NCBI Taxonomy" id="72124"/>
    <lineage>
        <taxon>Eukaryota</taxon>
        <taxon>Fungi</taxon>
        <taxon>Dikarya</taxon>
        <taxon>Basidiomycota</taxon>
        <taxon>Agaricomycotina</taxon>
        <taxon>Agaricomycetes</taxon>
        <taxon>Agaricomycetidae</taxon>
        <taxon>Boletales</taxon>
        <taxon>Coniophorineae</taxon>
        <taxon>Hygrophoropsidaceae</taxon>
        <taxon>Hygrophoropsis</taxon>
    </lineage>
</organism>
<evidence type="ECO:0000313" key="2">
    <source>
        <dbReference type="Proteomes" id="UP000790377"/>
    </source>
</evidence>
<accession>A0ACB8AIB3</accession>
<evidence type="ECO:0000313" key="1">
    <source>
        <dbReference type="EMBL" id="KAH7912884.1"/>
    </source>
</evidence>
<name>A0ACB8AIB3_9AGAM</name>
<dbReference type="Proteomes" id="UP000790377">
    <property type="component" value="Unassembled WGS sequence"/>
</dbReference>
<protein>
    <submittedName>
        <fullName evidence="1">Syntaxin-like protein</fullName>
    </submittedName>
</protein>
<gene>
    <name evidence="1" type="ORF">BJ138DRAFT_1134440</name>
</gene>
<reference evidence="1" key="1">
    <citation type="journal article" date="2021" name="New Phytol.">
        <title>Evolutionary innovations through gain and loss of genes in the ectomycorrhizal Boletales.</title>
        <authorList>
            <person name="Wu G."/>
            <person name="Miyauchi S."/>
            <person name="Morin E."/>
            <person name="Kuo A."/>
            <person name="Drula E."/>
            <person name="Varga T."/>
            <person name="Kohler A."/>
            <person name="Feng B."/>
            <person name="Cao Y."/>
            <person name="Lipzen A."/>
            <person name="Daum C."/>
            <person name="Hundley H."/>
            <person name="Pangilinan J."/>
            <person name="Johnson J."/>
            <person name="Barry K."/>
            <person name="LaButti K."/>
            <person name="Ng V."/>
            <person name="Ahrendt S."/>
            <person name="Min B."/>
            <person name="Choi I.G."/>
            <person name="Park H."/>
            <person name="Plett J.M."/>
            <person name="Magnuson J."/>
            <person name="Spatafora J.W."/>
            <person name="Nagy L.G."/>
            <person name="Henrissat B."/>
            <person name="Grigoriev I.V."/>
            <person name="Yang Z.L."/>
            <person name="Xu J."/>
            <person name="Martin F.M."/>
        </authorList>
    </citation>
    <scope>NUCLEOTIDE SEQUENCE</scope>
    <source>
        <strain evidence="1">ATCC 28755</strain>
    </source>
</reference>
<keyword evidence="2" id="KW-1185">Reference proteome</keyword>
<sequence>MSHNHTHSPVPALPKLTSLCTQTLSLLLERERLPGAPTLHLVQISQNMRTVREGLAGLMIAHGNPIPAELEALRAQYERMRGMLGEDTAIGAGIESIKLPPPPPPPARSPSPHPSELRLTHTAERKVSPEPVYEPYTDNPYADDPDANEPGILLQTQREMMDAQTNHLSSLSTSISRTHHLSLQINDELDSHVSLLEGLDGDLDRTGGQLGRARRMLGKVESRVKGNGSTVTIALLILVLLVLIVVFKT</sequence>
<dbReference type="EMBL" id="MU267641">
    <property type="protein sequence ID" value="KAH7912884.1"/>
    <property type="molecule type" value="Genomic_DNA"/>
</dbReference>